<evidence type="ECO:0000259" key="1">
    <source>
        <dbReference type="Pfam" id="PF05699"/>
    </source>
</evidence>
<accession>A0AA47NYT1</accession>
<dbReference type="SUPFAM" id="SSF53098">
    <property type="entry name" value="Ribonuclease H-like"/>
    <property type="match status" value="1"/>
</dbReference>
<sequence length="96" mass="10849">MNVQQPGSVDLSNRDAIEVELNSYLDPLEWWSLHQARFLRVASLARKYLCIPATHVLAEKAFSTGGNIVTCHRSALKPETVDRTSWLIICSSCYKQ</sequence>
<evidence type="ECO:0000313" key="3">
    <source>
        <dbReference type="Proteomes" id="UP001174136"/>
    </source>
</evidence>
<name>A0AA47NYT1_MERPO</name>
<dbReference type="EMBL" id="JAOPHQ010003703">
    <property type="protein sequence ID" value="KAK0142205.1"/>
    <property type="molecule type" value="Genomic_DNA"/>
</dbReference>
<keyword evidence="3" id="KW-1185">Reference proteome</keyword>
<dbReference type="PANTHER" id="PTHR46481">
    <property type="entry name" value="ZINC FINGER BED DOMAIN-CONTAINING PROTEIN 4"/>
    <property type="match status" value="1"/>
</dbReference>
<gene>
    <name evidence="2" type="primary">ZBED1_87</name>
    <name evidence="2" type="ORF">N1851_020091</name>
</gene>
<dbReference type="GO" id="GO:0046983">
    <property type="term" value="F:protein dimerization activity"/>
    <property type="evidence" value="ECO:0007669"/>
    <property type="project" value="InterPro"/>
</dbReference>
<dbReference type="PANTHER" id="PTHR46481:SF9">
    <property type="entry name" value="ZINC FINGER BED DOMAIN-CONTAINING PROTEIN 1-LIKE"/>
    <property type="match status" value="1"/>
</dbReference>
<dbReference type="Pfam" id="PF05699">
    <property type="entry name" value="Dimer_Tnp_hAT"/>
    <property type="match status" value="1"/>
</dbReference>
<dbReference type="InterPro" id="IPR012337">
    <property type="entry name" value="RNaseH-like_sf"/>
</dbReference>
<dbReference type="InterPro" id="IPR008906">
    <property type="entry name" value="HATC_C_dom"/>
</dbReference>
<feature type="domain" description="HAT C-terminal dimerisation" evidence="1">
    <location>
        <begin position="23"/>
        <end position="82"/>
    </location>
</feature>
<evidence type="ECO:0000313" key="2">
    <source>
        <dbReference type="EMBL" id="KAK0142205.1"/>
    </source>
</evidence>
<protein>
    <submittedName>
        <fullName evidence="2">Zinc finger BED domain-containing protein 1</fullName>
    </submittedName>
</protein>
<dbReference type="AlphaFoldDB" id="A0AA47NYT1"/>
<organism evidence="2 3">
    <name type="scientific">Merluccius polli</name>
    <name type="common">Benguela hake</name>
    <name type="synonym">Merluccius cadenati</name>
    <dbReference type="NCBI Taxonomy" id="89951"/>
    <lineage>
        <taxon>Eukaryota</taxon>
        <taxon>Metazoa</taxon>
        <taxon>Chordata</taxon>
        <taxon>Craniata</taxon>
        <taxon>Vertebrata</taxon>
        <taxon>Euteleostomi</taxon>
        <taxon>Actinopterygii</taxon>
        <taxon>Neopterygii</taxon>
        <taxon>Teleostei</taxon>
        <taxon>Neoteleostei</taxon>
        <taxon>Acanthomorphata</taxon>
        <taxon>Zeiogadaria</taxon>
        <taxon>Gadariae</taxon>
        <taxon>Gadiformes</taxon>
        <taxon>Gadoidei</taxon>
        <taxon>Merlucciidae</taxon>
        <taxon>Merluccius</taxon>
    </lineage>
</organism>
<dbReference type="InterPro" id="IPR052035">
    <property type="entry name" value="ZnF_BED_domain_contain"/>
</dbReference>
<dbReference type="Proteomes" id="UP001174136">
    <property type="component" value="Unassembled WGS sequence"/>
</dbReference>
<proteinExistence type="predicted"/>
<comment type="caution">
    <text evidence="2">The sequence shown here is derived from an EMBL/GenBank/DDBJ whole genome shotgun (WGS) entry which is preliminary data.</text>
</comment>
<reference evidence="2" key="1">
    <citation type="journal article" date="2023" name="Front. Mar. Sci.">
        <title>A new Merluccius polli reference genome to investigate the effects of global change in West African waters.</title>
        <authorList>
            <person name="Mateo J.L."/>
            <person name="Blanco-Fernandez C."/>
            <person name="Garcia-Vazquez E."/>
            <person name="Machado-Schiaffino G."/>
        </authorList>
    </citation>
    <scope>NUCLEOTIDE SEQUENCE</scope>
    <source>
        <strain evidence="2">C29</strain>
        <tissue evidence="2">Fin</tissue>
    </source>
</reference>